<accession>A0A2M7G8I4</accession>
<evidence type="ECO:0000313" key="1">
    <source>
        <dbReference type="EMBL" id="PIW18416.1"/>
    </source>
</evidence>
<dbReference type="Proteomes" id="UP000231019">
    <property type="component" value="Unassembled WGS sequence"/>
</dbReference>
<sequence length="240" mass="26944">MSNDHNLGQRLVQAGKLTHEQLTEALEYQCRLPSSQMMDIEEILVSFEYITESELISFQNKGKDQIDSEVSVNNLLNKLDSPDLHQDPPPQQTALPASAQLGKMLGQIMLENNLIHEWQLVHALCSQKEQEVKTPLGTLLVQLGYAGKEQVAKALSLQVKARKPAQIQTHEDKQHLRLGDLLLQANIIKEWQLQHALSLQMDPKHNQKGLGTLLVQLGYASKDAVAQALNQQKLKKATER</sequence>
<dbReference type="EMBL" id="PFFQ01000012">
    <property type="protein sequence ID" value="PIW18416.1"/>
    <property type="molecule type" value="Genomic_DNA"/>
</dbReference>
<gene>
    <name evidence="1" type="ORF">COW36_03760</name>
</gene>
<reference evidence="1 2" key="1">
    <citation type="submission" date="2017-09" db="EMBL/GenBank/DDBJ databases">
        <title>Depth-based differentiation of microbial function through sediment-hosted aquifers and enrichment of novel symbionts in the deep terrestrial subsurface.</title>
        <authorList>
            <person name="Probst A.J."/>
            <person name="Ladd B."/>
            <person name="Jarett J.K."/>
            <person name="Geller-Mcgrath D.E."/>
            <person name="Sieber C.M."/>
            <person name="Emerson J.B."/>
            <person name="Anantharaman K."/>
            <person name="Thomas B.C."/>
            <person name="Malmstrom R."/>
            <person name="Stieglmeier M."/>
            <person name="Klingl A."/>
            <person name="Woyke T."/>
            <person name="Ryan C.M."/>
            <person name="Banfield J.F."/>
        </authorList>
    </citation>
    <scope>NUCLEOTIDE SEQUENCE [LARGE SCALE GENOMIC DNA]</scope>
    <source>
        <strain evidence="1">CG17_big_fil_post_rev_8_21_14_2_50_48_46</strain>
    </source>
</reference>
<evidence type="ECO:0000313" key="2">
    <source>
        <dbReference type="Proteomes" id="UP000231019"/>
    </source>
</evidence>
<comment type="caution">
    <text evidence="1">The sequence shown here is derived from an EMBL/GenBank/DDBJ whole genome shotgun (WGS) entry which is preliminary data.</text>
</comment>
<dbReference type="SUPFAM" id="SSF160246">
    <property type="entry name" value="EspE N-terminal domain-like"/>
    <property type="match status" value="3"/>
</dbReference>
<dbReference type="InterPro" id="IPR037257">
    <property type="entry name" value="T2SS_E_N_sf"/>
</dbReference>
<name>A0A2M7G8I4_9BACT</name>
<protein>
    <recommendedName>
        <fullName evidence="3">Type II secretion system protein GspE N-terminal domain-containing protein</fullName>
    </recommendedName>
</protein>
<organism evidence="1 2">
    <name type="scientific">bacterium (Candidatus Blackallbacteria) CG17_big_fil_post_rev_8_21_14_2_50_48_46</name>
    <dbReference type="NCBI Taxonomy" id="2014261"/>
    <lineage>
        <taxon>Bacteria</taxon>
        <taxon>Candidatus Blackallbacteria</taxon>
    </lineage>
</organism>
<evidence type="ECO:0008006" key="3">
    <source>
        <dbReference type="Google" id="ProtNLM"/>
    </source>
</evidence>
<dbReference type="AlphaFoldDB" id="A0A2M7G8I4"/>
<proteinExistence type="predicted"/>